<organism evidence="7 8">
    <name type="scientific">Panaeolus cyanescens</name>
    <dbReference type="NCBI Taxonomy" id="181874"/>
    <lineage>
        <taxon>Eukaryota</taxon>
        <taxon>Fungi</taxon>
        <taxon>Dikarya</taxon>
        <taxon>Basidiomycota</taxon>
        <taxon>Agaricomycotina</taxon>
        <taxon>Agaricomycetes</taxon>
        <taxon>Agaricomycetidae</taxon>
        <taxon>Agaricales</taxon>
        <taxon>Agaricineae</taxon>
        <taxon>Galeropsidaceae</taxon>
        <taxon>Panaeolus</taxon>
    </lineage>
</organism>
<keyword evidence="3 6" id="KW-0134">Cell wall</keyword>
<evidence type="ECO:0000256" key="1">
    <source>
        <dbReference type="ARBA" id="ARBA00004191"/>
    </source>
</evidence>
<dbReference type="SMART" id="SM00075">
    <property type="entry name" value="HYDRO"/>
    <property type="match status" value="1"/>
</dbReference>
<dbReference type="InterPro" id="IPR001338">
    <property type="entry name" value="Class_I_Hydrophobin"/>
</dbReference>
<evidence type="ECO:0000256" key="3">
    <source>
        <dbReference type="ARBA" id="ARBA00022512"/>
    </source>
</evidence>
<evidence type="ECO:0000256" key="5">
    <source>
        <dbReference type="ARBA" id="ARBA00023157"/>
    </source>
</evidence>
<keyword evidence="6" id="KW-0732">Signal</keyword>
<dbReference type="EMBL" id="NHTK01001356">
    <property type="protein sequence ID" value="PPQ99482.1"/>
    <property type="molecule type" value="Genomic_DNA"/>
</dbReference>
<keyword evidence="5 6" id="KW-1015">Disulfide bond</keyword>
<feature type="chain" id="PRO_5018816654" description="Hydrophobin" evidence="6">
    <location>
        <begin position="19"/>
        <end position="123"/>
    </location>
</feature>
<evidence type="ECO:0000256" key="4">
    <source>
        <dbReference type="ARBA" id="ARBA00022525"/>
    </source>
</evidence>
<feature type="signal peptide" evidence="6">
    <location>
        <begin position="1"/>
        <end position="18"/>
    </location>
</feature>
<dbReference type="AlphaFoldDB" id="A0A409Y8Q1"/>
<evidence type="ECO:0000313" key="8">
    <source>
        <dbReference type="Proteomes" id="UP000284842"/>
    </source>
</evidence>
<dbReference type="Proteomes" id="UP000284842">
    <property type="component" value="Unassembled WGS sequence"/>
</dbReference>
<comment type="similarity">
    <text evidence="2 6">Belongs to the fungal hydrophobin family.</text>
</comment>
<proteinExistence type="inferred from homology"/>
<protein>
    <recommendedName>
        <fullName evidence="6">Hydrophobin</fullName>
    </recommendedName>
</protein>
<reference evidence="7 8" key="1">
    <citation type="journal article" date="2018" name="Evol. Lett.">
        <title>Horizontal gene cluster transfer increased hallucinogenic mushroom diversity.</title>
        <authorList>
            <person name="Reynolds H.T."/>
            <person name="Vijayakumar V."/>
            <person name="Gluck-Thaler E."/>
            <person name="Korotkin H.B."/>
            <person name="Matheny P.B."/>
            <person name="Slot J.C."/>
        </authorList>
    </citation>
    <scope>NUCLEOTIDE SEQUENCE [LARGE SCALE GENOMIC DNA]</scope>
    <source>
        <strain evidence="7 8">2629</strain>
    </source>
</reference>
<evidence type="ECO:0000256" key="2">
    <source>
        <dbReference type="ARBA" id="ARBA00010446"/>
    </source>
</evidence>
<comment type="subcellular location">
    <subcellularLocation>
        <location evidence="1 6">Secreted</location>
        <location evidence="1 6">Cell wall</location>
    </subcellularLocation>
</comment>
<accession>A0A409Y8Q1</accession>
<gene>
    <name evidence="7" type="ORF">CVT24_005273</name>
</gene>
<dbReference type="STRING" id="181874.A0A409Y8Q1"/>
<dbReference type="CDD" id="cd23507">
    <property type="entry name" value="hydrophobin_I"/>
    <property type="match status" value="1"/>
</dbReference>
<evidence type="ECO:0000313" key="7">
    <source>
        <dbReference type="EMBL" id="PPQ99482.1"/>
    </source>
</evidence>
<dbReference type="Pfam" id="PF01185">
    <property type="entry name" value="Hydrophobin"/>
    <property type="match status" value="1"/>
</dbReference>
<comment type="caution">
    <text evidence="7">The sequence shown here is derived from an EMBL/GenBank/DDBJ whole genome shotgun (WGS) entry which is preliminary data.</text>
</comment>
<dbReference type="OrthoDB" id="4225815at2759"/>
<evidence type="ECO:0000256" key="6">
    <source>
        <dbReference type="RuleBase" id="RU365009"/>
    </source>
</evidence>
<dbReference type="InParanoid" id="A0A409Y8Q1"/>
<name>A0A409Y8Q1_9AGAR</name>
<keyword evidence="4 6" id="KW-0964">Secreted</keyword>
<dbReference type="GO" id="GO:0005199">
    <property type="term" value="F:structural constituent of cell wall"/>
    <property type="evidence" value="ECO:0007669"/>
    <property type="project" value="InterPro"/>
</dbReference>
<sequence>MQFKALLITSAVSALAAATTTRTVTVTAPPPSQTPPPASQCNTENLQCCDTLQAADNSILSPIFGLLNIIVEPITALVGITCTPINVLGIGAGGACTAQPVCCQNNSFGGLIAIGCVPISITL</sequence>
<dbReference type="GO" id="GO:0009277">
    <property type="term" value="C:fungal-type cell wall"/>
    <property type="evidence" value="ECO:0007669"/>
    <property type="project" value="InterPro"/>
</dbReference>
<keyword evidence="8" id="KW-1185">Reference proteome</keyword>